<dbReference type="InterPro" id="IPR005532">
    <property type="entry name" value="SUMF_dom"/>
</dbReference>
<dbReference type="Gene3D" id="3.90.1580.10">
    <property type="entry name" value="paralog of FGE (formylglycine-generating enzyme)"/>
    <property type="match status" value="1"/>
</dbReference>
<keyword evidence="7" id="KW-1185">Reference proteome</keyword>
<dbReference type="InterPro" id="IPR016187">
    <property type="entry name" value="CTDL_fold"/>
</dbReference>
<evidence type="ECO:0008006" key="8">
    <source>
        <dbReference type="Google" id="ProtNLM"/>
    </source>
</evidence>
<evidence type="ECO:0000256" key="3">
    <source>
        <dbReference type="SAM" id="MobiDB-lite"/>
    </source>
</evidence>
<dbReference type="AlphaFoldDB" id="W4K8N4"/>
<dbReference type="GO" id="GO:0032259">
    <property type="term" value="P:methylation"/>
    <property type="evidence" value="ECO:0007669"/>
    <property type="project" value="UniProtKB-KW"/>
</dbReference>
<dbReference type="Proteomes" id="UP000030671">
    <property type="component" value="Unassembled WGS sequence"/>
</dbReference>
<proteinExistence type="predicted"/>
<dbReference type="InterPro" id="IPR051128">
    <property type="entry name" value="EgtD_Methyltrsf_superfamily"/>
</dbReference>
<dbReference type="PANTHER" id="PTHR43397">
    <property type="entry name" value="ERGOTHIONEINE BIOSYNTHESIS PROTEIN 1"/>
    <property type="match status" value="1"/>
</dbReference>
<feature type="domain" description="Histidine-specific methyltransferase SAM-dependent" evidence="5">
    <location>
        <begin position="25"/>
        <end position="180"/>
    </location>
</feature>
<keyword evidence="1" id="KW-0489">Methyltransferase</keyword>
<feature type="domain" description="Sulfatase-modifying factor enzyme-like" evidence="4">
    <location>
        <begin position="803"/>
        <end position="876"/>
    </location>
</feature>
<protein>
    <recommendedName>
        <fullName evidence="8">DUF323 domain-containing protein</fullName>
    </recommendedName>
</protein>
<dbReference type="InterPro" id="IPR042095">
    <property type="entry name" value="SUMF_sf"/>
</dbReference>
<gene>
    <name evidence="6" type="ORF">HETIRDRAFT_156207</name>
</gene>
<evidence type="ECO:0000313" key="7">
    <source>
        <dbReference type="Proteomes" id="UP000030671"/>
    </source>
</evidence>
<dbReference type="RefSeq" id="XP_009546069.1">
    <property type="nucleotide sequence ID" value="XM_009547774.1"/>
</dbReference>
<dbReference type="Gene3D" id="3.40.50.150">
    <property type="entry name" value="Vaccinia Virus protein VP39"/>
    <property type="match status" value="1"/>
</dbReference>
<dbReference type="KEGG" id="hir:HETIRDRAFT_156207"/>
<dbReference type="GO" id="GO:0008168">
    <property type="term" value="F:methyltransferase activity"/>
    <property type="evidence" value="ECO:0007669"/>
    <property type="project" value="UniProtKB-KW"/>
</dbReference>
<feature type="domain" description="Sulfatase-modifying factor enzyme-like" evidence="4">
    <location>
        <begin position="666"/>
        <end position="764"/>
    </location>
</feature>
<dbReference type="Pfam" id="PF03781">
    <property type="entry name" value="FGE-sulfatase"/>
    <property type="match status" value="2"/>
</dbReference>
<name>W4K8N4_HETIT</name>
<dbReference type="Pfam" id="PF10017">
    <property type="entry name" value="Methyltransf_33"/>
    <property type="match status" value="2"/>
</dbReference>
<feature type="domain" description="Histidine-specific methyltransferase SAM-dependent" evidence="5">
    <location>
        <begin position="247"/>
        <end position="422"/>
    </location>
</feature>
<dbReference type="OrthoDB" id="659at2759"/>
<evidence type="ECO:0000259" key="5">
    <source>
        <dbReference type="Pfam" id="PF10017"/>
    </source>
</evidence>
<reference evidence="6 7" key="1">
    <citation type="journal article" date="2012" name="New Phytol.">
        <title>Insight into trade-off between wood decay and parasitism from the genome of a fungal forest pathogen.</title>
        <authorList>
            <person name="Olson A."/>
            <person name="Aerts A."/>
            <person name="Asiegbu F."/>
            <person name="Belbahri L."/>
            <person name="Bouzid O."/>
            <person name="Broberg A."/>
            <person name="Canback B."/>
            <person name="Coutinho P.M."/>
            <person name="Cullen D."/>
            <person name="Dalman K."/>
            <person name="Deflorio G."/>
            <person name="van Diepen L.T."/>
            <person name="Dunand C."/>
            <person name="Duplessis S."/>
            <person name="Durling M."/>
            <person name="Gonthier P."/>
            <person name="Grimwood J."/>
            <person name="Fossdal C.G."/>
            <person name="Hansson D."/>
            <person name="Henrissat B."/>
            <person name="Hietala A."/>
            <person name="Himmelstrand K."/>
            <person name="Hoffmeister D."/>
            <person name="Hogberg N."/>
            <person name="James T.Y."/>
            <person name="Karlsson M."/>
            <person name="Kohler A."/>
            <person name="Kues U."/>
            <person name="Lee Y.H."/>
            <person name="Lin Y.C."/>
            <person name="Lind M."/>
            <person name="Lindquist E."/>
            <person name="Lombard V."/>
            <person name="Lucas S."/>
            <person name="Lunden K."/>
            <person name="Morin E."/>
            <person name="Murat C."/>
            <person name="Park J."/>
            <person name="Raffaello T."/>
            <person name="Rouze P."/>
            <person name="Salamov A."/>
            <person name="Schmutz J."/>
            <person name="Solheim H."/>
            <person name="Stahlberg J."/>
            <person name="Velez H."/>
            <person name="de Vries R.P."/>
            <person name="Wiebenga A."/>
            <person name="Woodward S."/>
            <person name="Yakovlev I."/>
            <person name="Garbelotto M."/>
            <person name="Martin F."/>
            <person name="Grigoriev I.V."/>
            <person name="Stenlid J."/>
        </authorList>
    </citation>
    <scope>NUCLEOTIDE SEQUENCE [LARGE SCALE GENOMIC DNA]</scope>
    <source>
        <strain evidence="6 7">TC 32-1</strain>
    </source>
</reference>
<feature type="region of interest" description="Disordered" evidence="3">
    <location>
        <begin position="211"/>
        <end position="247"/>
    </location>
</feature>
<dbReference type="InterPro" id="IPR029063">
    <property type="entry name" value="SAM-dependent_MTases_sf"/>
</dbReference>
<dbReference type="PANTHER" id="PTHR43397:SF1">
    <property type="entry name" value="ERGOTHIONEINE BIOSYNTHESIS PROTEIN 1"/>
    <property type="match status" value="1"/>
</dbReference>
<feature type="compositionally biased region" description="Polar residues" evidence="3">
    <location>
        <begin position="223"/>
        <end position="247"/>
    </location>
</feature>
<evidence type="ECO:0000256" key="2">
    <source>
        <dbReference type="ARBA" id="ARBA00022679"/>
    </source>
</evidence>
<dbReference type="FunCoup" id="W4K8N4">
    <property type="interactions" value="11"/>
</dbReference>
<dbReference type="eggNOG" id="ENOG502QS9T">
    <property type="taxonomic scope" value="Eukaryota"/>
</dbReference>
<sequence>MTLSSDRIVDVRVNDKAQNGETDIRQDILTGLSKPAGHKTLPTLLLYDERGLRIYDKITTEADEYYLFAAEENILKSRADDIVQVMHAHAGGRVGAEEVVLELGAGALRKTSHILSALARLVPHAMTPAPITYYALDLEERELKRTLEQLSESSVGPKLTGKVDTMGMWGTYDGGLKFIEEGGLQGKRAIDGVSVAPTSVAAARARSDMPIFSSDARDHSPSEDSISSNTHTTNTDPDSIDTALSTPDPSAHSPLNLLFLGSSLGNFDRGADAEFLRGLPLRSGSGDTLLLGLDHGDNKEKIERAYDDGKGLTKEFIFNGLKAAGRALGDENLFDEDKWEYVGKYNEQERRHEAYYRSKHFQTIEIPTTKQTLSFLADELVNVEVSQKYSEEDTHTLFTDANLRPIQRWVDQSTGYSLWLLERPPFSFPLINKPTSQLLSTPFGVPSFKDFQDMWAAWDFITLKMIPDSMMFEKPIDLRHICLFYCGHIPTFLDIHLSRLLGEPHTEPEAFKYIFERGIDPNVDDPTQCHPHSEVPTKDDDWPSLPSILEFQVRVRQRLQTLYQELESGQKTLTRKMARVLFMTLEHEGFHAETLLYMLLQRAGTGTIPPSGFTPPPWSSLQGTWESSPMPSTPTVTLGPDTTIIGHDDNEMEDDEPGKDIDVKDHEFGWDNENPKRTVDVGEFKIEWRPVTNGDFYEFWKSGGRDQVQLPKSWVEEDGEIMVRTLYGPIPLKIAYQWPVLTSYNNLSTYASVKGGRLPTEPELRLFYDKFESGYVGGSNVAFRNWHPVPATTGVGHKGRGHNGGVWEWTSTLFEKYDGFIPSKLYPGYSMDFFDTHHQVVIGGSYATIPRLSERRSLRNYYQRNYPYAWVGGRVVYDV</sequence>
<dbReference type="InParanoid" id="W4K8N4"/>
<dbReference type="SUPFAM" id="SSF56436">
    <property type="entry name" value="C-type lectin-like"/>
    <property type="match status" value="1"/>
</dbReference>
<dbReference type="STRING" id="747525.W4K8N4"/>
<dbReference type="HOGENOM" id="CLU_006921_0_1_1"/>
<feature type="region of interest" description="Disordered" evidence="3">
    <location>
        <begin position="619"/>
        <end position="638"/>
    </location>
</feature>
<dbReference type="EMBL" id="KI925458">
    <property type="protein sequence ID" value="ETW81421.1"/>
    <property type="molecule type" value="Genomic_DNA"/>
</dbReference>
<keyword evidence="2" id="KW-0808">Transferase</keyword>
<evidence type="ECO:0000259" key="4">
    <source>
        <dbReference type="Pfam" id="PF03781"/>
    </source>
</evidence>
<accession>W4K8N4</accession>
<dbReference type="InterPro" id="IPR019257">
    <property type="entry name" value="MeTrfase_dom"/>
</dbReference>
<organism evidence="6 7">
    <name type="scientific">Heterobasidion irregulare (strain TC 32-1)</name>
    <dbReference type="NCBI Taxonomy" id="747525"/>
    <lineage>
        <taxon>Eukaryota</taxon>
        <taxon>Fungi</taxon>
        <taxon>Dikarya</taxon>
        <taxon>Basidiomycota</taxon>
        <taxon>Agaricomycotina</taxon>
        <taxon>Agaricomycetes</taxon>
        <taxon>Russulales</taxon>
        <taxon>Bondarzewiaceae</taxon>
        <taxon>Heterobasidion</taxon>
        <taxon>Heterobasidion annosum species complex</taxon>
    </lineage>
</organism>
<evidence type="ECO:0000313" key="6">
    <source>
        <dbReference type="EMBL" id="ETW81421.1"/>
    </source>
</evidence>
<dbReference type="GeneID" id="20667625"/>
<evidence type="ECO:0000256" key="1">
    <source>
        <dbReference type="ARBA" id="ARBA00022603"/>
    </source>
</evidence>
<feature type="compositionally biased region" description="Polar residues" evidence="3">
    <location>
        <begin position="619"/>
        <end position="636"/>
    </location>
</feature>